<dbReference type="PANTHER" id="PTHR43285">
    <property type="entry name" value="ANTHRANILATE PHOSPHORIBOSYLTRANSFERASE"/>
    <property type="match status" value="1"/>
</dbReference>
<evidence type="ECO:0000256" key="2">
    <source>
        <dbReference type="ARBA" id="ARBA00022676"/>
    </source>
</evidence>
<dbReference type="Pfam" id="PF02885">
    <property type="entry name" value="Glycos_trans_3N"/>
    <property type="match status" value="1"/>
</dbReference>
<proteinExistence type="predicted"/>
<dbReference type="GeneID" id="76628932"/>
<sequence>MTASIDGDWSLKRLLVEKIGSGPKTAADLTYDQAREGFARVLDGDPDRATVAAFLLANRWKVSTPTELAGFIDAVRSRSVNTAVPAVDPVDCGANYDGKTDTLVLGVAAGLVAAAAGTPVVTHAGPPLPGKEGTTYRDVLAELGVVTNITPAASARMTDEVGFGFYNQTQFSPALNDIRDLRATIGVRTSINTVETLANPANASVHLGSFYHRTYGEKVASAVRESRTLPTEEVLMVTGLEGYDDIRPGTVPVAEWTGGETITERQAFDSPPEFDREPLSADDVRKASARVTESVLSNDRDGPLVEAVLVNAGARIYAGGNADTIPTGVEQARTALHSGEATARLGALRSFSP</sequence>
<dbReference type="GO" id="GO:0016763">
    <property type="term" value="F:pentosyltransferase activity"/>
    <property type="evidence" value="ECO:0007669"/>
    <property type="project" value="UniProtKB-ARBA"/>
</dbReference>
<name>A0ABD5W0C7_9EURY</name>
<evidence type="ECO:0000256" key="3">
    <source>
        <dbReference type="ARBA" id="ARBA00022679"/>
    </source>
</evidence>
<dbReference type="InterPro" id="IPR000312">
    <property type="entry name" value="Glycosyl_Trfase_fam3"/>
</dbReference>
<evidence type="ECO:0000313" key="6">
    <source>
        <dbReference type="EMBL" id="MFC7057105.1"/>
    </source>
</evidence>
<keyword evidence="2 6" id="KW-0328">Glycosyltransferase</keyword>
<dbReference type="GO" id="GO:0008652">
    <property type="term" value="P:amino acid biosynthetic process"/>
    <property type="evidence" value="ECO:0007669"/>
    <property type="project" value="UniProtKB-KW"/>
</dbReference>
<dbReference type="Gene3D" id="3.40.1030.10">
    <property type="entry name" value="Nucleoside phosphorylase/phosphoribosyltransferase catalytic domain"/>
    <property type="match status" value="1"/>
</dbReference>
<dbReference type="AlphaFoldDB" id="A0ABD5W0C7"/>
<accession>A0ABD5W0C7</accession>
<dbReference type="RefSeq" id="WP_267162841.1">
    <property type="nucleotide sequence ID" value="NZ_CP112972.1"/>
</dbReference>
<protein>
    <submittedName>
        <fullName evidence="6">Anthranilate phosphoribosyltransferase</fullName>
    </submittedName>
</protein>
<keyword evidence="3" id="KW-0808">Transferase</keyword>
<feature type="domain" description="Glycosyl transferase family 3 N-terminal" evidence="5">
    <location>
        <begin position="16"/>
        <end position="78"/>
    </location>
</feature>
<evidence type="ECO:0000256" key="1">
    <source>
        <dbReference type="ARBA" id="ARBA00022605"/>
    </source>
</evidence>
<dbReference type="InterPro" id="IPR005940">
    <property type="entry name" value="Anthranilate_Pribosyl_Tfrase"/>
</dbReference>
<reference evidence="6 7" key="1">
    <citation type="journal article" date="2019" name="Int. J. Syst. Evol. Microbiol.">
        <title>The Global Catalogue of Microorganisms (GCM) 10K type strain sequencing project: providing services to taxonomists for standard genome sequencing and annotation.</title>
        <authorList>
            <consortium name="The Broad Institute Genomics Platform"/>
            <consortium name="The Broad Institute Genome Sequencing Center for Infectious Disease"/>
            <person name="Wu L."/>
            <person name="Ma J."/>
        </authorList>
    </citation>
    <scope>NUCLEOTIDE SEQUENCE [LARGE SCALE GENOMIC DNA]</scope>
    <source>
        <strain evidence="6 7">JCM 30072</strain>
    </source>
</reference>
<gene>
    <name evidence="6" type="ORF">ACFQQG_01650</name>
</gene>
<dbReference type="EMBL" id="JBHSZI010000001">
    <property type="protein sequence ID" value="MFC7057105.1"/>
    <property type="molecule type" value="Genomic_DNA"/>
</dbReference>
<dbReference type="InterPro" id="IPR035902">
    <property type="entry name" value="Nuc_phospho_transferase"/>
</dbReference>
<dbReference type="SUPFAM" id="SSF52418">
    <property type="entry name" value="Nucleoside phosphorylase/phosphoribosyltransferase catalytic domain"/>
    <property type="match status" value="1"/>
</dbReference>
<keyword evidence="1" id="KW-0028">Amino-acid biosynthesis</keyword>
<keyword evidence="7" id="KW-1185">Reference proteome</keyword>
<dbReference type="Gene3D" id="1.20.970.10">
    <property type="entry name" value="Transferase, Pyrimidine Nucleoside Phosphorylase, Chain C"/>
    <property type="match status" value="1"/>
</dbReference>
<evidence type="ECO:0000313" key="7">
    <source>
        <dbReference type="Proteomes" id="UP001596445"/>
    </source>
</evidence>
<comment type="caution">
    <text evidence="6">The sequence shown here is derived from an EMBL/GenBank/DDBJ whole genome shotgun (WGS) entry which is preliminary data.</text>
</comment>
<dbReference type="Proteomes" id="UP001596445">
    <property type="component" value="Unassembled WGS sequence"/>
</dbReference>
<dbReference type="PANTHER" id="PTHR43285:SF2">
    <property type="entry name" value="ANTHRANILATE PHOSPHORIBOSYLTRANSFERASE"/>
    <property type="match status" value="1"/>
</dbReference>
<evidence type="ECO:0000259" key="4">
    <source>
        <dbReference type="Pfam" id="PF00591"/>
    </source>
</evidence>
<dbReference type="InterPro" id="IPR036320">
    <property type="entry name" value="Glycosyl_Trfase_fam3_N_dom_sf"/>
</dbReference>
<dbReference type="Pfam" id="PF00591">
    <property type="entry name" value="Glycos_transf_3"/>
    <property type="match status" value="1"/>
</dbReference>
<dbReference type="InterPro" id="IPR017459">
    <property type="entry name" value="Glycosyl_Trfase_fam3_N_dom"/>
</dbReference>
<evidence type="ECO:0000259" key="5">
    <source>
        <dbReference type="Pfam" id="PF02885"/>
    </source>
</evidence>
<dbReference type="SUPFAM" id="SSF47648">
    <property type="entry name" value="Nucleoside phosphorylase/phosphoribosyltransferase N-terminal domain"/>
    <property type="match status" value="1"/>
</dbReference>
<organism evidence="6 7">
    <name type="scientific">Halovenus salina</name>
    <dbReference type="NCBI Taxonomy" id="1510225"/>
    <lineage>
        <taxon>Archaea</taxon>
        <taxon>Methanobacteriati</taxon>
        <taxon>Methanobacteriota</taxon>
        <taxon>Stenosarchaea group</taxon>
        <taxon>Halobacteria</taxon>
        <taxon>Halobacteriales</taxon>
        <taxon>Haloarculaceae</taxon>
        <taxon>Halovenus</taxon>
    </lineage>
</organism>
<feature type="domain" description="Glycosyl transferase family 3" evidence="4">
    <location>
        <begin position="101"/>
        <end position="341"/>
    </location>
</feature>